<feature type="compositionally biased region" description="Basic and acidic residues" evidence="8">
    <location>
        <begin position="1"/>
        <end position="26"/>
    </location>
</feature>
<dbReference type="Gene3D" id="3.40.710.10">
    <property type="entry name" value="DD-peptidase/beta-lactamase superfamily"/>
    <property type="match status" value="1"/>
</dbReference>
<feature type="compositionally biased region" description="Basic and acidic residues" evidence="8">
    <location>
        <begin position="33"/>
        <end position="44"/>
    </location>
</feature>
<keyword evidence="2" id="KW-0732">Signal</keyword>
<comment type="similarity">
    <text evidence="1 7">Belongs to the peptidase S11 family.</text>
</comment>
<feature type="compositionally biased region" description="Low complexity" evidence="8">
    <location>
        <begin position="222"/>
        <end position="241"/>
    </location>
</feature>
<dbReference type="EMBL" id="BMVO01000018">
    <property type="protein sequence ID" value="GHB17898.1"/>
    <property type="molecule type" value="Genomic_DNA"/>
</dbReference>
<keyword evidence="5" id="KW-0573">Peptidoglycan synthesis</keyword>
<evidence type="ECO:0000256" key="5">
    <source>
        <dbReference type="ARBA" id="ARBA00022984"/>
    </source>
</evidence>
<feature type="region of interest" description="Disordered" evidence="8">
    <location>
        <begin position="1"/>
        <end position="469"/>
    </location>
</feature>
<evidence type="ECO:0000256" key="7">
    <source>
        <dbReference type="RuleBase" id="RU004016"/>
    </source>
</evidence>
<evidence type="ECO:0000256" key="2">
    <source>
        <dbReference type="ARBA" id="ARBA00022729"/>
    </source>
</evidence>
<keyword evidence="10" id="KW-0645">Protease</keyword>
<feature type="compositionally biased region" description="Low complexity" evidence="8">
    <location>
        <begin position="124"/>
        <end position="138"/>
    </location>
</feature>
<feature type="compositionally biased region" description="Low complexity" evidence="8">
    <location>
        <begin position="284"/>
        <end position="296"/>
    </location>
</feature>
<sequence length="890" mass="90814">MAGESPDRSEQRKSSGETAPGERDPRLAVFRESAGRAEPADSGRVDQPTAVFKLPREESPTAPESPEAAPEPAQAPEDRVPEGDARLRKAVAAWVATADTPEAPDDAASSDGSAKAAEGRSGDARAAAAAQAPADAPAPHTTSQDAPTATTAVTDTPVGDPEPPRAPKPAAAEDTAGATADEADASGTDTGTDDAGEPSADAAGAGWSEHAVELSGTDVKTAGAPADRAAAEPQAGTGARASDVDADADAGEASGSDGDDGDESSASGTDHPDDSRRAADDKAAPAPADADANAADAVEDRSATADGKGDAKPGGEQDDEGDDEGRGEDAPAADAVARDSSKGGGSAPSGGAGPREGSGAARDAAATGGGVDQATAVFKAVRPRQAVDQPTTALKAVGTPESAAERTSQFVPLKRDDVRPPAGRPRSITPAAPAAAAPAAAPPAETAGPVPEAERTRQQPLPPKPPLDLLAELTNTPPPPETPVRTAVRRVKIWAPLVLLVVIVFAVVQFVRPLPSPALALTAKPTYTFDGDALSMPWPEEGQSAVEVPGVGTIGTHGEQKPWPIASVAKTMTAYVILKEHPLKGAENGPKIRVDAQAEKESTYKAESTASIKEGQHFTERQMLQLLMVPSGNNAARLLARWDAKSEEEFVSKMNDAAKDLGMKNTTYTDPSGLEATTVSTATDQLKLAKAVMENDVFREIVNLPEVEIPGIDGKIYNNNNILLKPGVSGIKTGSSTPAGGNLLWSANTVVDGEERRIVGAVMGQEDATTLDGKLQLAISRSLELIQAAQRDVTSATVVKKGDVVGYVDDGLGGRTPVVATKDLKAVGWPGLKVELAISDAGKPLPHTAKAGDEVGRVTVGSGPGQVTAPVVLEKDLVEPGLGDKLTRIG</sequence>
<keyword evidence="11" id="KW-1185">Reference proteome</keyword>
<keyword evidence="10" id="KW-0121">Carboxypeptidase</keyword>
<evidence type="ECO:0000256" key="8">
    <source>
        <dbReference type="SAM" id="MobiDB-lite"/>
    </source>
</evidence>
<feature type="compositionally biased region" description="Basic and acidic residues" evidence="8">
    <location>
        <begin position="76"/>
        <end position="87"/>
    </location>
</feature>
<protein>
    <submittedName>
        <fullName evidence="10">D-alanyl-D-alanine carboxypeptidase</fullName>
    </submittedName>
</protein>
<dbReference type="InterPro" id="IPR012338">
    <property type="entry name" value="Beta-lactam/transpept-like"/>
</dbReference>
<proteinExistence type="inferred from homology"/>
<gene>
    <name evidence="10" type="ORF">GCM10010346_47270</name>
</gene>
<evidence type="ECO:0000313" key="11">
    <source>
        <dbReference type="Proteomes" id="UP000599437"/>
    </source>
</evidence>
<feature type="compositionally biased region" description="Low complexity" evidence="8">
    <location>
        <begin position="96"/>
        <end position="116"/>
    </location>
</feature>
<feature type="compositionally biased region" description="Gly residues" evidence="8">
    <location>
        <begin position="342"/>
        <end position="356"/>
    </location>
</feature>
<feature type="compositionally biased region" description="Basic and acidic residues" evidence="8">
    <location>
        <begin position="298"/>
        <end position="315"/>
    </location>
</feature>
<dbReference type="SUPFAM" id="SSF56601">
    <property type="entry name" value="beta-lactamase/transpeptidase-like"/>
    <property type="match status" value="1"/>
</dbReference>
<dbReference type="Pfam" id="PF00768">
    <property type="entry name" value="Peptidase_S11"/>
    <property type="match status" value="1"/>
</dbReference>
<evidence type="ECO:0000256" key="1">
    <source>
        <dbReference type="ARBA" id="ARBA00007164"/>
    </source>
</evidence>
<evidence type="ECO:0000259" key="9">
    <source>
        <dbReference type="Pfam" id="PF00768"/>
    </source>
</evidence>
<comment type="caution">
    <text evidence="10">The sequence shown here is derived from an EMBL/GenBank/DDBJ whole genome shotgun (WGS) entry which is preliminary data.</text>
</comment>
<evidence type="ECO:0000313" key="10">
    <source>
        <dbReference type="EMBL" id="GHB17898.1"/>
    </source>
</evidence>
<accession>A0ABQ3DWP4</accession>
<name>A0ABQ3DWP4_9ACTN</name>
<evidence type="ECO:0000256" key="3">
    <source>
        <dbReference type="ARBA" id="ARBA00022801"/>
    </source>
</evidence>
<dbReference type="PRINTS" id="PR00725">
    <property type="entry name" value="DADACBPTASE1"/>
</dbReference>
<feature type="compositionally biased region" description="Acidic residues" evidence="8">
    <location>
        <begin position="316"/>
        <end position="326"/>
    </location>
</feature>
<dbReference type="InterPro" id="IPR018044">
    <property type="entry name" value="Peptidase_S11"/>
</dbReference>
<dbReference type="Proteomes" id="UP000599437">
    <property type="component" value="Unassembled WGS sequence"/>
</dbReference>
<keyword evidence="3" id="KW-0378">Hydrolase</keyword>
<feature type="compositionally biased region" description="Low complexity" evidence="8">
    <location>
        <begin position="60"/>
        <end position="75"/>
    </location>
</feature>
<evidence type="ECO:0000256" key="4">
    <source>
        <dbReference type="ARBA" id="ARBA00022960"/>
    </source>
</evidence>
<feature type="compositionally biased region" description="Low complexity" evidence="8">
    <location>
        <begin position="168"/>
        <end position="190"/>
    </location>
</feature>
<reference evidence="11" key="1">
    <citation type="journal article" date="2019" name="Int. J. Syst. Evol. Microbiol.">
        <title>The Global Catalogue of Microorganisms (GCM) 10K type strain sequencing project: providing services to taxonomists for standard genome sequencing and annotation.</title>
        <authorList>
            <consortium name="The Broad Institute Genomics Platform"/>
            <consortium name="The Broad Institute Genome Sequencing Center for Infectious Disease"/>
            <person name="Wu L."/>
            <person name="Ma J."/>
        </authorList>
    </citation>
    <scope>NUCLEOTIDE SEQUENCE [LARGE SCALE GENOMIC DNA]</scope>
    <source>
        <strain evidence="11">JCM 4737</strain>
    </source>
</reference>
<feature type="compositionally biased region" description="Low complexity" evidence="8">
    <location>
        <begin position="430"/>
        <end position="451"/>
    </location>
</feature>
<feature type="compositionally biased region" description="Basic and acidic residues" evidence="8">
    <location>
        <begin position="270"/>
        <end position="283"/>
    </location>
</feature>
<dbReference type="RefSeq" id="WP_138896135.1">
    <property type="nucleotide sequence ID" value="NZ_BMVO01000018.1"/>
</dbReference>
<feature type="domain" description="Peptidase S11 D-alanyl-D-alanine carboxypeptidase A N-terminal" evidence="9">
    <location>
        <begin position="559"/>
        <end position="765"/>
    </location>
</feature>
<dbReference type="PANTHER" id="PTHR21581">
    <property type="entry name" value="D-ALANYL-D-ALANINE CARBOXYPEPTIDASE"/>
    <property type="match status" value="1"/>
</dbReference>
<feature type="compositionally biased region" description="Low complexity" evidence="8">
    <location>
        <begin position="145"/>
        <end position="159"/>
    </location>
</feature>
<dbReference type="GO" id="GO:0004180">
    <property type="term" value="F:carboxypeptidase activity"/>
    <property type="evidence" value="ECO:0007669"/>
    <property type="project" value="UniProtKB-KW"/>
</dbReference>
<organism evidence="10 11">
    <name type="scientific">Streptomyces chryseus</name>
    <dbReference type="NCBI Taxonomy" id="68186"/>
    <lineage>
        <taxon>Bacteria</taxon>
        <taxon>Bacillati</taxon>
        <taxon>Actinomycetota</taxon>
        <taxon>Actinomycetes</taxon>
        <taxon>Kitasatosporales</taxon>
        <taxon>Streptomycetaceae</taxon>
        <taxon>Streptomyces</taxon>
    </lineage>
</organism>
<evidence type="ECO:0000256" key="6">
    <source>
        <dbReference type="ARBA" id="ARBA00023316"/>
    </source>
</evidence>
<dbReference type="PANTHER" id="PTHR21581:SF33">
    <property type="entry name" value="D-ALANYL-D-ALANINE CARBOXYPEPTIDASE DACB"/>
    <property type="match status" value="1"/>
</dbReference>
<feature type="compositionally biased region" description="Low complexity" evidence="8">
    <location>
        <begin position="357"/>
        <end position="366"/>
    </location>
</feature>
<keyword evidence="6" id="KW-0961">Cell wall biogenesis/degradation</keyword>
<dbReference type="InterPro" id="IPR001967">
    <property type="entry name" value="Peptidase_S11_N"/>
</dbReference>
<keyword evidence="4" id="KW-0133">Cell shape</keyword>